<feature type="compositionally biased region" description="Polar residues" evidence="2">
    <location>
        <begin position="2126"/>
        <end position="2137"/>
    </location>
</feature>
<dbReference type="PROSITE" id="PS50096">
    <property type="entry name" value="IQ"/>
    <property type="match status" value="1"/>
</dbReference>
<feature type="compositionally biased region" description="Basic residues" evidence="2">
    <location>
        <begin position="1011"/>
        <end position="1020"/>
    </location>
</feature>
<feature type="region of interest" description="Disordered" evidence="2">
    <location>
        <begin position="1611"/>
        <end position="1635"/>
    </location>
</feature>
<feature type="compositionally biased region" description="Basic and acidic residues" evidence="2">
    <location>
        <begin position="1131"/>
        <end position="1142"/>
    </location>
</feature>
<dbReference type="PANTHER" id="PTHR13958:SF3">
    <property type="entry name" value="CAP-GLY DOMAIN-CONTAINING PROTEIN-RELATED"/>
    <property type="match status" value="1"/>
</dbReference>
<feature type="compositionally biased region" description="Basic and acidic residues" evidence="2">
    <location>
        <begin position="687"/>
        <end position="705"/>
    </location>
</feature>
<feature type="compositionally biased region" description="Low complexity" evidence="2">
    <location>
        <begin position="728"/>
        <end position="741"/>
    </location>
</feature>
<organism evidence="3 4">
    <name type="scientific">Porites lobata</name>
    <dbReference type="NCBI Taxonomy" id="104759"/>
    <lineage>
        <taxon>Eukaryota</taxon>
        <taxon>Metazoa</taxon>
        <taxon>Cnidaria</taxon>
        <taxon>Anthozoa</taxon>
        <taxon>Hexacorallia</taxon>
        <taxon>Scleractinia</taxon>
        <taxon>Fungiina</taxon>
        <taxon>Poritidae</taxon>
        <taxon>Porites</taxon>
    </lineage>
</organism>
<feature type="compositionally biased region" description="Polar residues" evidence="2">
    <location>
        <begin position="2099"/>
        <end position="2115"/>
    </location>
</feature>
<dbReference type="Proteomes" id="UP001159405">
    <property type="component" value="Unassembled WGS sequence"/>
</dbReference>
<feature type="compositionally biased region" description="Basic and acidic residues" evidence="2">
    <location>
        <begin position="2149"/>
        <end position="2180"/>
    </location>
</feature>
<proteinExistence type="predicted"/>
<feature type="compositionally biased region" description="Basic and acidic residues" evidence="2">
    <location>
        <begin position="3020"/>
        <end position="3029"/>
    </location>
</feature>
<keyword evidence="1" id="KW-0175">Coiled coil</keyword>
<feature type="compositionally biased region" description="Polar residues" evidence="2">
    <location>
        <begin position="2402"/>
        <end position="2421"/>
    </location>
</feature>
<feature type="compositionally biased region" description="Polar residues" evidence="2">
    <location>
        <begin position="2023"/>
        <end position="2036"/>
    </location>
</feature>
<evidence type="ECO:0008006" key="5">
    <source>
        <dbReference type="Google" id="ProtNLM"/>
    </source>
</evidence>
<feature type="compositionally biased region" description="Basic and acidic residues" evidence="2">
    <location>
        <begin position="2290"/>
        <end position="2311"/>
    </location>
</feature>
<feature type="region of interest" description="Disordered" evidence="2">
    <location>
        <begin position="98"/>
        <end position="179"/>
    </location>
</feature>
<feature type="compositionally biased region" description="Basic and acidic residues" evidence="2">
    <location>
        <begin position="2422"/>
        <end position="2432"/>
    </location>
</feature>
<evidence type="ECO:0000313" key="3">
    <source>
        <dbReference type="EMBL" id="CAH3042878.1"/>
    </source>
</evidence>
<comment type="caution">
    <text evidence="3">The sequence shown here is derived from an EMBL/GenBank/DDBJ whole genome shotgun (WGS) entry which is preliminary data.</text>
</comment>
<feature type="compositionally biased region" description="Polar residues" evidence="2">
    <location>
        <begin position="1491"/>
        <end position="1516"/>
    </location>
</feature>
<feature type="compositionally biased region" description="Low complexity" evidence="2">
    <location>
        <begin position="997"/>
        <end position="1006"/>
    </location>
</feature>
<feature type="compositionally biased region" description="Polar residues" evidence="2">
    <location>
        <begin position="717"/>
        <end position="727"/>
    </location>
</feature>
<feature type="compositionally biased region" description="Low complexity" evidence="2">
    <location>
        <begin position="2505"/>
        <end position="2515"/>
    </location>
</feature>
<evidence type="ECO:0000256" key="1">
    <source>
        <dbReference type="SAM" id="Coils"/>
    </source>
</evidence>
<dbReference type="EMBL" id="CALNXK010000010">
    <property type="protein sequence ID" value="CAH3042878.1"/>
    <property type="molecule type" value="Genomic_DNA"/>
</dbReference>
<feature type="region of interest" description="Disordered" evidence="2">
    <location>
        <begin position="1415"/>
        <end position="1530"/>
    </location>
</feature>
<feature type="compositionally biased region" description="Basic and acidic residues" evidence="2">
    <location>
        <begin position="2332"/>
        <end position="2363"/>
    </location>
</feature>
<protein>
    <recommendedName>
        <fullName evidence="5">Centrosome-associated protein 350</fullName>
    </recommendedName>
</protein>
<dbReference type="PANTHER" id="PTHR13958">
    <property type="entry name" value="CENTROSOME-ASSOCIATED PROTEIN 350"/>
    <property type="match status" value="1"/>
</dbReference>
<feature type="region of interest" description="Disordered" evidence="2">
    <location>
        <begin position="686"/>
        <end position="748"/>
    </location>
</feature>
<dbReference type="CDD" id="cd23767">
    <property type="entry name" value="IQCD"/>
    <property type="match status" value="1"/>
</dbReference>
<feature type="region of interest" description="Disordered" evidence="2">
    <location>
        <begin position="2953"/>
        <end position="2993"/>
    </location>
</feature>
<feature type="compositionally biased region" description="Basic and acidic residues" evidence="2">
    <location>
        <begin position="1897"/>
        <end position="1907"/>
    </location>
</feature>
<feature type="compositionally biased region" description="Basic and acidic residues" evidence="2">
    <location>
        <begin position="2667"/>
        <end position="2677"/>
    </location>
</feature>
<feature type="compositionally biased region" description="Basic and acidic residues" evidence="2">
    <location>
        <begin position="550"/>
        <end position="561"/>
    </location>
</feature>
<feature type="region of interest" description="Disordered" evidence="2">
    <location>
        <begin position="356"/>
        <end position="601"/>
    </location>
</feature>
<feature type="compositionally biased region" description="Acidic residues" evidence="2">
    <location>
        <begin position="2975"/>
        <end position="2985"/>
    </location>
</feature>
<feature type="compositionally biased region" description="Basic and acidic residues" evidence="2">
    <location>
        <begin position="2906"/>
        <end position="2925"/>
    </location>
</feature>
<feature type="compositionally biased region" description="Polar residues" evidence="2">
    <location>
        <begin position="2963"/>
        <end position="2972"/>
    </location>
</feature>
<feature type="compositionally biased region" description="Acidic residues" evidence="2">
    <location>
        <begin position="540"/>
        <end position="549"/>
    </location>
</feature>
<feature type="compositionally biased region" description="Polar residues" evidence="2">
    <location>
        <begin position="294"/>
        <end position="306"/>
    </location>
</feature>
<feature type="compositionally biased region" description="Basic and acidic residues" evidence="2">
    <location>
        <begin position="492"/>
        <end position="525"/>
    </location>
</feature>
<accession>A0ABN8N5C7</accession>
<feature type="coiled-coil region" evidence="1">
    <location>
        <begin position="1283"/>
        <end position="1314"/>
    </location>
</feature>
<feature type="compositionally biased region" description="Acidic residues" evidence="2">
    <location>
        <begin position="2728"/>
        <end position="2738"/>
    </location>
</feature>
<evidence type="ECO:0000313" key="4">
    <source>
        <dbReference type="Proteomes" id="UP001159405"/>
    </source>
</evidence>
<feature type="compositionally biased region" description="Acidic residues" evidence="2">
    <location>
        <begin position="2516"/>
        <end position="2527"/>
    </location>
</feature>
<sequence>MASSTFRGRRVVDPIPLQRDSLPRDRKYPSSFSDLAAAWENVGEVKSALQAAEARINEANAGLGSEVEQNGEVDVSLQEVFSERQRYGRVARYELRPSRFGQAASSVPSFGEDQINSRRVPDFPLNINRPSESSTRAPVHTPLLSPPSKDSHDKVPNGGFSRNRGPSYSAHPAESEVRDPGVATAYSSLYTANDPLGRRPPIRLYGNTLSTIPSASSFEDSLEIGESSSRVCRNEACSTSSLGLRPTIANNSDALARLKERIKQQKEQASRLSPTDSAQGNGSSNPSSPPEQRPSVQSVDSTTAANSYRADVDVPVRTAGVISKRKVASAPAAPAYKGFSEVESKTTVLSEVNRKVKRKDPATHKLITKPANQRPQKPITKKGPPKVQRVIAPRRPTDIITTSSWRSGQQTVKRILGPAKKKSSSPEGSRPQSRSSQGTDISEPKSLNFQWREEANGKKHAGVGDGSEKGGAPTDEVPRVTSPTNQKLVNGLKKDSDSELSWEHSSGHAKESVRDAEKEVKDLKGNKILSTEAKNILSDLELDTDDESDKEMKKPVAEPKHKQTIVNKPSSTSRRKRPLNSQSQGPPVSSYPPRQKVRHYDTDEVKKYIEKQIAERKKKLHEDRLLKERAVKEKKQKLEELYSRQKKNLHHNLNRKSKKCLGETYSKGHSGFRSIIYPYNHPFPQDEVEHYSEDTGVSESDKENLDIASFRGLPVYPSSQERNGHNVSSSPSEFSEDGSMSPVPARLDVSEDQGRVPCVTSVSVGAKPVDIRPSAYVGFPEEKSGDDVKMTRHDMEPPSNSPTRLGAISSAGNGELRPMSSPPREDRIAAIKQTAAELKHRLESEAWRLGLNLQATGLGKIDEQQPLTSVSSGDYTVFKGALPGVGNLQEQAELNEELDNRTSAATTIQAAFRGHSVRQGLNWKLPSGRTLRSTVRQGLHQRSGILGTGASESSQYSTAWDNDDKSSISDINTSYSSARSKVKSPTHSSRSLKDGRSSSTRSPSLLESERRKHAQGRLSKHSLDGKPSILPWTSKGGDSLSVINIFTRRNPHLKSLAKEDKGAKEQDSEIASLLEETLPDSKAGETASLLEPPADLDQSKELLEQTLVEQSPRKSKEHEYEDDFEGSSRGSRQEESSPERKTGSLAVEESLHSPDRSMESGTLSPTLSEGELSHASEADNRSPTVSSMRQSPTRDQSTHSSVPLYTPKAHLPPSVFMPAHQGGDRLSPGSLDMRLTAELNRLEYMEESVRQLTDVERTRAVSLAQQETVSLAQILKSKQLSHAREMENLRAKAREEALEAAKQLEEARRAAADAAAGAAETIARMRLEAAATITESADRLVKVQTEAARTTSESAKQVEEARSSAARTLLDVAKQQTADTRGVAAEAASAAAEAAVKASMSRFYEQQEQLFKEREARLKSYSDRSRNERSRDSYSSYSKSEHTDSYSRTRSSRSGTDAVDRGSPARSSVGTRTYASDDFSRASDRDKSASVHTASNLTVDRSVTRSQVTPTPSGSKHTLPAGEETGSIPEEMDHSVADSVVSDVGLDVAEDDSLAEVLTGDSLKKPSERLERSPEVEDYTLNFEESVISSHTATDDEIDFRMILPSESHRRRSLGATGRRGSIGSDQGTVSYSSDDNHESDFAVDKMLEDVSAAPFSGEDSFTQFTSEMVRLMKEEEVRAKHQAGLLRLREKAVKEKTRAEMAWLESQKRRHRDKGADDVMPSIRKRQRGVLMRLQAEQAEIKRLKAANRAASYERRLLLMQQEEIARLRKNTKKIRDKATTEQTTPGQQERGENLTATGQDSGDQVKSEAESTEIPEEFDDKPGDQSTRSRSVVSEDIKTVSPSASHSASIAEELSSYQSPGASRSESRPTYESARGDSASGERKRPLSEGDSDEGSARDGPHSAAKDSPTASDSTIMQKLKKLKSQSGEKYLTLREQKLMKRRREAENLLEDKKKLLEWEKRLDKEESLVRNLLNEALKLESSRNRSGQTSFTSEEEEHKERSGRTSASPSSKTIDKDRYSQGTESVSESIKATSSRAHERSASESSVPEDISASARDKSHDSGRSRESSIPEVYMKTQSHGGSIPEEIPEEYGNDTFESLDSTVTPAHSTPVRSDLSFKKDTSPSMSRKSSNDGSKSEEETSMTETSDHSDIESRVRRLRDQLEVRKREVKRLYNERKKQRKAMLRAQEASLRQELQAVEMVISRTKAELNRPQTDSKRPETGSVDQQNSKSDTSDTTPSREIRYSLSRTSDAGSRRKISPSEKLLTVSARSELAREKGSSATEMDTSGRSERTISEVPSLKDKDKDLSSSIQEAKSLGKSETSISKNIDLEPAAKTRKADEQISRKLRQTLENENKASLREQQASEEAEIEDEAKTADDLSISEDSVARTASKASRLENISQGSSKLFSVSRGSVSDSDAKSSIKTVEDLSVSEGSEIRTKSSRSESSIGDSSRKSIPKKTKNDMSEQSSLAGERKRTVSDASKSSRHSKSPLMNEKSRSSRQVYSSSFESVQDEGDRTEDDISEHISIEERVQSSEAEDSIRDERESSEKRDESKDFERTRDISDAQENVVIVKDENSEIEEQLPSTERTTSVFGNNRTTTQNTEHSQEKDQGFLRPEVNEDQFPSYSTDFEPSALDETDDGKSDNLKPDASYTPDFEERDDSVRSQAKGEDFSFPAAQGKSHSELSAGDKKTLSQGKLERGKLQLSEDHKVPKVPSLALEQATDEESVVEELGESHDDAYEVTDKEDSSLFFEKNDLQRIENNEVSVSPVVHSDVPGAPGLRDVLSAEQTADRIAEGLSAMLLAESVNCVTHMFEKRRQVAEDVTKTHGDVGEKKEQNDRTSFKNDKDFLRWSAEDEVSEADIISLSEGEESVSGLDFRSREQDELIPKSKAGEDLFPSHVDKPQQDQVDEKQIQREQNESLVNKFSDTLLKEAASQMIAILKAKQAKFPESHKGKSTVSVSTQKGAVTEDEPHSEEESPLSSPRNNRFMAVQRFPDGVSNYLEDTATPPGSPTEERRASIDEKELTDKLDQLRRLHEHLDSSREETLEEDDSDRLEFKVHTNEMIEFPAEEEDEEEFRLRSRAASFLFSVPHHPSEVSPVVASSLSVFFDRKRRGLPIGSGSPPSEIIGEDKADDDLESNSKRVYRRLVFDLSGNILKELLSEEVPPSLPPWMKAKRRRKRRLHRGLNPLVREKDYLPVVEQQVLNLIGLGDARPSLDRVRRKTPLKAGKKDFVDAILIQELREDEPLWIDYDDDELAVKFQVADAIFESLLSETVMVLNAVQMRREARADAYGS</sequence>
<feature type="compositionally biased region" description="Basic and acidic residues" evidence="2">
    <location>
        <begin position="780"/>
        <end position="796"/>
    </location>
</feature>
<feature type="compositionally biased region" description="Basic and acidic residues" evidence="2">
    <location>
        <begin position="1149"/>
        <end position="1158"/>
    </location>
</feature>
<reference evidence="3 4" key="1">
    <citation type="submission" date="2022-05" db="EMBL/GenBank/DDBJ databases">
        <authorList>
            <consortium name="Genoscope - CEA"/>
            <person name="William W."/>
        </authorList>
    </citation>
    <scope>NUCLEOTIDE SEQUENCE [LARGE SCALE GENOMIC DNA]</scope>
</reference>
<keyword evidence="4" id="KW-1185">Reference proteome</keyword>
<feature type="compositionally biased region" description="Polar residues" evidence="2">
    <location>
        <begin position="399"/>
        <end position="412"/>
    </location>
</feature>
<feature type="region of interest" description="Disordered" evidence="2">
    <location>
        <begin position="1772"/>
        <end position="1932"/>
    </location>
</feature>
<evidence type="ECO:0000256" key="2">
    <source>
        <dbReference type="SAM" id="MobiDB-lite"/>
    </source>
</evidence>
<feature type="compositionally biased region" description="Polar residues" evidence="2">
    <location>
        <begin position="425"/>
        <end position="449"/>
    </location>
</feature>
<feature type="compositionally biased region" description="Polar residues" evidence="2">
    <location>
        <begin position="1857"/>
        <end position="1872"/>
    </location>
</feature>
<feature type="compositionally biased region" description="Basic and acidic residues" evidence="2">
    <location>
        <begin position="2058"/>
        <end position="2072"/>
    </location>
</feature>
<feature type="region of interest" description="Disordered" evidence="2">
    <location>
        <begin position="1977"/>
        <end position="2191"/>
    </location>
</feature>
<feature type="compositionally biased region" description="Basic and acidic residues" evidence="2">
    <location>
        <begin position="2528"/>
        <end position="2569"/>
    </location>
</feature>
<name>A0ABN8N5C7_9CNID</name>
<feature type="region of interest" description="Disordered" evidence="2">
    <location>
        <begin position="262"/>
        <end position="307"/>
    </location>
</feature>
<feature type="compositionally biased region" description="Polar residues" evidence="2">
    <location>
        <begin position="2227"/>
        <end position="2241"/>
    </location>
</feature>
<feature type="region of interest" description="Disordered" evidence="2">
    <location>
        <begin position="2894"/>
        <end position="2926"/>
    </location>
</feature>
<dbReference type="InterPro" id="IPR028750">
    <property type="entry name" value="CEP350/CC187"/>
</dbReference>
<feature type="compositionally biased region" description="Polar residues" evidence="2">
    <location>
        <begin position="1624"/>
        <end position="1634"/>
    </location>
</feature>
<feature type="compositionally biased region" description="Basic and acidic residues" evidence="2">
    <location>
        <begin position="2209"/>
        <end position="2224"/>
    </location>
</feature>
<gene>
    <name evidence="3" type="ORF">PLOB_00000687</name>
</gene>
<feature type="compositionally biased region" description="Polar residues" evidence="2">
    <location>
        <begin position="950"/>
        <end position="960"/>
    </location>
</feature>
<feature type="compositionally biased region" description="Basic and acidic residues" evidence="2">
    <location>
        <begin position="1478"/>
        <end position="1489"/>
    </location>
</feature>
<feature type="region of interest" description="Disordered" evidence="2">
    <location>
        <begin position="1077"/>
        <end position="1213"/>
    </location>
</feature>
<feature type="region of interest" description="Disordered" evidence="2">
    <location>
        <begin position="934"/>
        <end position="963"/>
    </location>
</feature>
<feature type="region of interest" description="Disordered" evidence="2">
    <location>
        <begin position="975"/>
        <end position="1034"/>
    </location>
</feature>
<feature type="compositionally biased region" description="Basic and acidic residues" evidence="2">
    <location>
        <begin position="2687"/>
        <end position="2717"/>
    </location>
</feature>
<feature type="compositionally biased region" description="Polar residues" evidence="2">
    <location>
        <begin position="270"/>
        <end position="279"/>
    </location>
</feature>
<feature type="compositionally biased region" description="Polar residues" evidence="2">
    <location>
        <begin position="1181"/>
        <end position="1203"/>
    </location>
</feature>
<feature type="region of interest" description="Disordered" evidence="2">
    <location>
        <begin position="3006"/>
        <end position="3029"/>
    </location>
</feature>
<feature type="region of interest" description="Disordered" evidence="2">
    <location>
        <begin position="2209"/>
        <end position="2753"/>
    </location>
</feature>
<feature type="region of interest" description="Disordered" evidence="2">
    <location>
        <begin position="777"/>
        <end position="823"/>
    </location>
</feature>
<feature type="compositionally biased region" description="Basic and acidic residues" evidence="2">
    <location>
        <begin position="1171"/>
        <end position="1180"/>
    </location>
</feature>
<feature type="compositionally biased region" description="Basic and acidic residues" evidence="2">
    <location>
        <begin position="1415"/>
        <end position="1432"/>
    </location>
</feature>
<feature type="compositionally biased region" description="Basic and acidic residues" evidence="2">
    <location>
        <begin position="2739"/>
        <end position="2753"/>
    </location>
</feature>
<feature type="compositionally biased region" description="Polar residues" evidence="2">
    <location>
        <begin position="2589"/>
        <end position="2610"/>
    </location>
</feature>
<feature type="compositionally biased region" description="Polar residues" evidence="2">
    <location>
        <begin position="1465"/>
        <end position="1474"/>
    </location>
</feature>
<feature type="compositionally biased region" description="Acidic residues" evidence="2">
    <location>
        <begin position="1812"/>
        <end position="1821"/>
    </location>
</feature>